<dbReference type="PANTHER" id="PTHR43464:SF19">
    <property type="entry name" value="UBIQUINONE BIOSYNTHESIS O-METHYLTRANSFERASE, MITOCHONDRIAL"/>
    <property type="match status" value="1"/>
</dbReference>
<dbReference type="CDD" id="cd02440">
    <property type="entry name" value="AdoMet_MTases"/>
    <property type="match status" value="1"/>
</dbReference>
<protein>
    <submittedName>
        <fullName evidence="4">Methyltransferase domain-containing protein</fullName>
    </submittedName>
</protein>
<dbReference type="EMBL" id="FMHT01000002">
    <property type="protein sequence ID" value="SCL13062.1"/>
    <property type="molecule type" value="Genomic_DNA"/>
</dbReference>
<dbReference type="InterPro" id="IPR029063">
    <property type="entry name" value="SAM-dependent_MTases_sf"/>
</dbReference>
<evidence type="ECO:0000313" key="4">
    <source>
        <dbReference type="EMBL" id="SCL13062.1"/>
    </source>
</evidence>
<dbReference type="Proteomes" id="UP000199699">
    <property type="component" value="Unassembled WGS sequence"/>
</dbReference>
<keyword evidence="5" id="KW-1185">Reference proteome</keyword>
<keyword evidence="1 4" id="KW-0489">Methyltransferase</keyword>
<proteinExistence type="predicted"/>
<name>A0A1C6R7N3_9ACTN</name>
<dbReference type="GO" id="GO:0008168">
    <property type="term" value="F:methyltransferase activity"/>
    <property type="evidence" value="ECO:0007669"/>
    <property type="project" value="UniProtKB-KW"/>
</dbReference>
<organism evidence="4 5">
    <name type="scientific">Micromonospora nigra</name>
    <dbReference type="NCBI Taxonomy" id="145857"/>
    <lineage>
        <taxon>Bacteria</taxon>
        <taxon>Bacillati</taxon>
        <taxon>Actinomycetota</taxon>
        <taxon>Actinomycetes</taxon>
        <taxon>Micromonosporales</taxon>
        <taxon>Micromonosporaceae</taxon>
        <taxon>Micromonospora</taxon>
    </lineage>
</organism>
<keyword evidence="3" id="KW-0949">S-adenosyl-L-methionine</keyword>
<evidence type="ECO:0000256" key="2">
    <source>
        <dbReference type="ARBA" id="ARBA00022679"/>
    </source>
</evidence>
<dbReference type="OrthoDB" id="3469983at2"/>
<dbReference type="SUPFAM" id="SSF53335">
    <property type="entry name" value="S-adenosyl-L-methionine-dependent methyltransferases"/>
    <property type="match status" value="1"/>
</dbReference>
<dbReference type="GO" id="GO:0032259">
    <property type="term" value="P:methylation"/>
    <property type="evidence" value="ECO:0007669"/>
    <property type="project" value="UniProtKB-KW"/>
</dbReference>
<evidence type="ECO:0000313" key="5">
    <source>
        <dbReference type="Proteomes" id="UP000199699"/>
    </source>
</evidence>
<reference evidence="4 5" key="1">
    <citation type="submission" date="2016-06" db="EMBL/GenBank/DDBJ databases">
        <authorList>
            <person name="Kjaerup R.B."/>
            <person name="Dalgaard T.S."/>
            <person name="Juul-Madsen H.R."/>
        </authorList>
    </citation>
    <scope>NUCLEOTIDE SEQUENCE [LARGE SCALE GENOMIC DNA]</scope>
    <source>
        <strain evidence="4 5">DSM 43818</strain>
    </source>
</reference>
<keyword evidence="2 4" id="KW-0808">Transferase</keyword>
<gene>
    <name evidence="4" type="ORF">GA0070616_0115</name>
</gene>
<accession>A0A1C6R7N3</accession>
<dbReference type="AlphaFoldDB" id="A0A1C6R7N3"/>
<dbReference type="PANTHER" id="PTHR43464">
    <property type="entry name" value="METHYLTRANSFERASE"/>
    <property type="match status" value="1"/>
</dbReference>
<evidence type="ECO:0000256" key="1">
    <source>
        <dbReference type="ARBA" id="ARBA00022603"/>
    </source>
</evidence>
<dbReference type="Gene3D" id="3.40.50.150">
    <property type="entry name" value="Vaccinia Virus protein VP39"/>
    <property type="match status" value="1"/>
</dbReference>
<dbReference type="Pfam" id="PF13489">
    <property type="entry name" value="Methyltransf_23"/>
    <property type="match status" value="1"/>
</dbReference>
<dbReference type="STRING" id="145857.GA0070616_0115"/>
<evidence type="ECO:0000256" key="3">
    <source>
        <dbReference type="ARBA" id="ARBA00022691"/>
    </source>
</evidence>
<sequence length="251" mass="27499">MTTTLQAHSGPLHQLLNPSIRTVLDRLDIRTNQQVLEVGAGTGEITARLAQLVGRNGSVTAVDADTSQLAGTAVIDVQQRDPNRDLLPGQSGRYDHIVARWPHGTLRDPADVIEQMVARLRPGGWLVLADITPTPPRIYRAPDDESGTLIYTVMQQVHRALTGLDGATWTANPETLLLNQGIVQHCIHSATETWTGGGPGCRLLADIVSHLRPSLTDITHEDANRFGDLMTDTRVLLGSYERRVIHARERN</sequence>